<feature type="compositionally biased region" description="Polar residues" evidence="1">
    <location>
        <begin position="812"/>
        <end position="823"/>
    </location>
</feature>
<reference evidence="2 3" key="1">
    <citation type="submission" date="2017-09" db="EMBL/GenBank/DDBJ databases">
        <title>Genome sequencing of Besnoitia besnoiti strain Bb-Ger1.</title>
        <authorList>
            <person name="Schares G."/>
            <person name="Venepally P."/>
            <person name="Lorenzi H.A."/>
        </authorList>
    </citation>
    <scope>NUCLEOTIDE SEQUENCE [LARGE SCALE GENOMIC DNA]</scope>
    <source>
        <strain evidence="2 3">Bb-Ger1</strain>
    </source>
</reference>
<feature type="compositionally biased region" description="Gly residues" evidence="1">
    <location>
        <begin position="694"/>
        <end position="703"/>
    </location>
</feature>
<dbReference type="EMBL" id="NWUJ01000003">
    <property type="protein sequence ID" value="PFH36321.1"/>
    <property type="molecule type" value="Genomic_DNA"/>
</dbReference>
<feature type="compositionally biased region" description="Basic residues" evidence="1">
    <location>
        <begin position="677"/>
        <end position="686"/>
    </location>
</feature>
<feature type="region of interest" description="Disordered" evidence="1">
    <location>
        <begin position="91"/>
        <end position="119"/>
    </location>
</feature>
<feature type="compositionally biased region" description="Low complexity" evidence="1">
    <location>
        <begin position="424"/>
        <end position="437"/>
    </location>
</feature>
<dbReference type="AlphaFoldDB" id="A0A2A9MJ92"/>
<name>A0A2A9MJ92_BESBE</name>
<sequence length="1146" mass="119276">MAQSPRDFTASAPGDKFQYADEKTDAHSDTGRDESFSSHEMAALAPTESRRREPGVDAGERKREAVDTEREDLQGYALARSEFMSAVPLVNPETPQHYKGTNKVRGRLSSGTGGDPRAKRLPKALATGRAGVRLLSAVAVTAVSVVLARYAFLCVLRVPSSLLSADQNASVSVRRLAAGSGWGQPPASPPTCDNAAQGGSGPPPPPREWPAGHNPPHPVPRDVPAAQQEASEFESGELGTVEGDAVELEEIANTLSAVVGRLSVSRGHMRHGLNALFTTLSSVIPLVDNLRNAAAEVRRQKDSSSGAASSLEEKLSADAGLPPGAASASADAAEEQGVGSQSKSPAGTHFPQTHPEGSRHAADSAGISPVPRESSKPDVQQGSLTGKHGGAAGQEDALLSTGVASVEFLFGSDAEPAKAHEAPTRLPRLPPGTLETGAQSQLSTDPPGAAGPLSSDELGLRFLDPTSPPGPEHMPLSPAYEGSGLSSHSLWGSRTLLELIWGRPHSAPSDSPKRTEAETGSLVSWAHRVRHGAPKKPPAPSAAPSAPPAQPPRQSGASSQPEPQKSRDLGARPKTHMQQSPSTQGSGRAGASRGGSRGSSGKHAAGGKDHAAGSAAGGSSSSGSGSGGSRQTQAAGAGGSGSPPPPGGRKGDGGWSQRGGAEGGAKDDDEGDQKGQKRDKKSKKAKSGRDEPGLGAGRRGPPGGDDDPAAGGAAGSVGGSAGGSAEPTVSQEGAAGGGEDGSRAGRGVGGREASGAKETAAVGEEAQTGDAGEGDAPAAPLTAKQRRALARQSLQAGTKAAGDSAASDRPQETSASGQISSEASGGLEPVLQEIEALEAKVVKHLETLVEALMEKATTRNLLLALENNDDEDIGLDEETMQGLEEIEVTTSEIWQACSHFSELVDEANKKVVEAVVKQHSKSKKRKAKRGEHPAGSFSEEDVLKLGPYMERAKKMKDRARKWIGKMAGFRLRSQVKRMVPHCQPFELPGSEQSEGSPSRQETREATLERMMTWYSETVTQLRALVRQDAANVENPERRAQMEETGHHAARLVAVSAIRSLGQSLLTQWRQDSTASNAAAIQGLNDLLNGFSDGVDLYRNLFIFTYEVFLATFHKDAPFRTNAPFLSPEEQRAHQQAIFRAAVFEKS</sequence>
<feature type="compositionally biased region" description="Pro residues" evidence="1">
    <location>
        <begin position="535"/>
        <end position="551"/>
    </location>
</feature>
<feature type="compositionally biased region" description="Gly residues" evidence="1">
    <location>
        <begin position="734"/>
        <end position="752"/>
    </location>
</feature>
<feature type="compositionally biased region" description="Basic residues" evidence="1">
    <location>
        <begin position="918"/>
        <end position="929"/>
    </location>
</feature>
<evidence type="ECO:0000313" key="3">
    <source>
        <dbReference type="Proteomes" id="UP000224006"/>
    </source>
</evidence>
<comment type="caution">
    <text evidence="2">The sequence shown here is derived from an EMBL/GenBank/DDBJ whole genome shotgun (WGS) entry which is preliminary data.</text>
</comment>
<dbReference type="KEGG" id="bbes:BESB_045130"/>
<feature type="compositionally biased region" description="Gly residues" evidence="1">
    <location>
        <begin position="712"/>
        <end position="722"/>
    </location>
</feature>
<evidence type="ECO:0000313" key="2">
    <source>
        <dbReference type="EMBL" id="PFH36321.1"/>
    </source>
</evidence>
<feature type="compositionally biased region" description="Polar residues" evidence="1">
    <location>
        <begin position="990"/>
        <end position="999"/>
    </location>
</feature>
<evidence type="ECO:0000256" key="1">
    <source>
        <dbReference type="SAM" id="MobiDB-lite"/>
    </source>
</evidence>
<accession>A0A2A9MJ92</accession>
<feature type="region of interest" description="Disordered" evidence="1">
    <location>
        <begin position="178"/>
        <end position="238"/>
    </location>
</feature>
<feature type="compositionally biased region" description="Basic and acidic residues" evidence="1">
    <location>
        <begin position="18"/>
        <end position="37"/>
    </location>
</feature>
<protein>
    <submittedName>
        <fullName evidence="2">Uncharacterized protein</fullName>
    </submittedName>
</protein>
<proteinExistence type="predicted"/>
<feature type="region of interest" description="Disordered" evidence="1">
    <location>
        <begin position="1"/>
        <end position="70"/>
    </location>
</feature>
<dbReference type="Proteomes" id="UP000224006">
    <property type="component" value="Chromosome III"/>
</dbReference>
<feature type="region of interest" description="Disordered" evidence="1">
    <location>
        <begin position="918"/>
        <end position="938"/>
    </location>
</feature>
<keyword evidence="3" id="KW-1185">Reference proteome</keyword>
<feature type="region of interest" description="Disordered" evidence="1">
    <location>
        <begin position="983"/>
        <end position="1004"/>
    </location>
</feature>
<feature type="compositionally biased region" description="Gly residues" evidence="1">
    <location>
        <begin position="653"/>
        <end position="663"/>
    </location>
</feature>
<feature type="compositionally biased region" description="Low complexity" evidence="1">
    <location>
        <begin position="612"/>
        <end position="635"/>
    </location>
</feature>
<feature type="compositionally biased region" description="Low complexity" evidence="1">
    <location>
        <begin position="317"/>
        <end position="331"/>
    </location>
</feature>
<feature type="region of interest" description="Disordered" evidence="1">
    <location>
        <begin position="505"/>
        <end position="824"/>
    </location>
</feature>
<dbReference type="RefSeq" id="XP_029220330.1">
    <property type="nucleotide sequence ID" value="XM_029362964.1"/>
</dbReference>
<organism evidence="2 3">
    <name type="scientific">Besnoitia besnoiti</name>
    <name type="common">Apicomplexan protozoan</name>
    <dbReference type="NCBI Taxonomy" id="94643"/>
    <lineage>
        <taxon>Eukaryota</taxon>
        <taxon>Sar</taxon>
        <taxon>Alveolata</taxon>
        <taxon>Apicomplexa</taxon>
        <taxon>Conoidasida</taxon>
        <taxon>Coccidia</taxon>
        <taxon>Eucoccidiorida</taxon>
        <taxon>Eimeriorina</taxon>
        <taxon>Sarcocystidae</taxon>
        <taxon>Besnoitia</taxon>
    </lineage>
</organism>
<gene>
    <name evidence="2" type="ORF">BESB_045130</name>
</gene>
<feature type="region of interest" description="Disordered" evidence="1">
    <location>
        <begin position="297"/>
        <end position="393"/>
    </location>
</feature>
<feature type="compositionally biased region" description="Basic and acidic residues" evidence="1">
    <location>
        <begin position="48"/>
        <end position="70"/>
    </location>
</feature>
<feature type="compositionally biased region" description="Pro residues" evidence="1">
    <location>
        <begin position="201"/>
        <end position="218"/>
    </location>
</feature>
<feature type="compositionally biased region" description="Low complexity" evidence="1">
    <location>
        <begin position="552"/>
        <end position="561"/>
    </location>
</feature>
<feature type="region of interest" description="Disordered" evidence="1">
    <location>
        <begin position="417"/>
        <end position="487"/>
    </location>
</feature>
<dbReference type="VEuPathDB" id="ToxoDB:BESB_045130"/>
<dbReference type="GeneID" id="40309443"/>